<dbReference type="GO" id="GO:0005524">
    <property type="term" value="F:ATP binding"/>
    <property type="evidence" value="ECO:0007669"/>
    <property type="project" value="UniProtKB-KW"/>
</dbReference>
<evidence type="ECO:0000313" key="12">
    <source>
        <dbReference type="Proteomes" id="UP000280188"/>
    </source>
</evidence>
<dbReference type="InterPro" id="IPR023535">
    <property type="entry name" value="TC-AMP_synthase"/>
</dbReference>
<keyword evidence="8" id="KW-0547">Nucleotide-binding</keyword>
<evidence type="ECO:0000256" key="9">
    <source>
        <dbReference type="ARBA" id="ARBA00022840"/>
    </source>
</evidence>
<dbReference type="GO" id="GO:0006450">
    <property type="term" value="P:regulation of translational fidelity"/>
    <property type="evidence" value="ECO:0007669"/>
    <property type="project" value="TreeGrafter"/>
</dbReference>
<comment type="subcellular location">
    <subcellularLocation>
        <location evidence="1">Cytoplasm</location>
    </subcellularLocation>
</comment>
<accession>A0A2Z6IH71</accession>
<dbReference type="GO" id="GO:0003725">
    <property type="term" value="F:double-stranded RNA binding"/>
    <property type="evidence" value="ECO:0007669"/>
    <property type="project" value="InterPro"/>
</dbReference>
<comment type="catalytic activity">
    <reaction evidence="10">
        <text>L-threonine + hydrogencarbonate + ATP = L-threonylcarbamoyladenylate + diphosphate + H2O</text>
        <dbReference type="Rhea" id="RHEA:36407"/>
        <dbReference type="ChEBI" id="CHEBI:15377"/>
        <dbReference type="ChEBI" id="CHEBI:17544"/>
        <dbReference type="ChEBI" id="CHEBI:30616"/>
        <dbReference type="ChEBI" id="CHEBI:33019"/>
        <dbReference type="ChEBI" id="CHEBI:57926"/>
        <dbReference type="ChEBI" id="CHEBI:73682"/>
        <dbReference type="EC" id="2.7.7.87"/>
    </reaction>
</comment>
<dbReference type="GO" id="GO:0005737">
    <property type="term" value="C:cytoplasm"/>
    <property type="evidence" value="ECO:0007669"/>
    <property type="project" value="UniProtKB-SubCell"/>
</dbReference>
<dbReference type="EC" id="2.7.7.87" evidence="3"/>
<evidence type="ECO:0000256" key="10">
    <source>
        <dbReference type="ARBA" id="ARBA00048366"/>
    </source>
</evidence>
<evidence type="ECO:0000256" key="4">
    <source>
        <dbReference type="ARBA" id="ARBA00022490"/>
    </source>
</evidence>
<evidence type="ECO:0000256" key="7">
    <source>
        <dbReference type="ARBA" id="ARBA00022695"/>
    </source>
</evidence>
<dbReference type="PROSITE" id="PS51163">
    <property type="entry name" value="YRDC"/>
    <property type="match status" value="1"/>
</dbReference>
<keyword evidence="5" id="KW-0808">Transferase</keyword>
<dbReference type="AlphaFoldDB" id="A0A2Z6IH71"/>
<evidence type="ECO:0000256" key="2">
    <source>
        <dbReference type="ARBA" id="ARBA00007663"/>
    </source>
</evidence>
<reference evidence="11 12" key="1">
    <citation type="journal article" date="2018" name="Microbiol. Resour. Announc.">
        <title>Complete Genome Sequence of Acidithiobacillus ferridurans JCM 18981.</title>
        <authorList>
            <person name="Miyauchi T."/>
            <person name="Kouzuma A."/>
            <person name="Abe T."/>
            <person name="Watanabe K."/>
        </authorList>
    </citation>
    <scope>NUCLEOTIDE SEQUENCE [LARGE SCALE GENOMIC DNA]</scope>
    <source>
        <strain evidence="12">ATCC 33020 / DSM 29468 / JCM 18981 / 11Fe</strain>
    </source>
</reference>
<dbReference type="InterPro" id="IPR017945">
    <property type="entry name" value="DHBP_synth_RibB-like_a/b_dom"/>
</dbReference>
<sequence length="187" mass="21081">MLPRHPRRQDIRRGVAHIRRGGVIAYPTEGVWGLGCDPRRRRALHRILALKGRPRHKGVLLVAGRTAETRRYWSAQDDTDQALLARFWPGTTLVLPATPRVPFWIRGRHTGVAVRISSHSAIVALSRVFGGAMVSTSANPAGRQPARDLRTLYRYFGRSLWVLPARLGQQQHPSRIVDARSGRVLRE</sequence>
<evidence type="ECO:0000256" key="8">
    <source>
        <dbReference type="ARBA" id="ARBA00022741"/>
    </source>
</evidence>
<name>A0A2Z6IH71_ACIFI</name>
<dbReference type="GO" id="GO:0002949">
    <property type="term" value="P:tRNA threonylcarbamoyladenosine modification"/>
    <property type="evidence" value="ECO:0007669"/>
    <property type="project" value="InterPro"/>
</dbReference>
<dbReference type="GO" id="GO:0000049">
    <property type="term" value="F:tRNA binding"/>
    <property type="evidence" value="ECO:0007669"/>
    <property type="project" value="TreeGrafter"/>
</dbReference>
<proteinExistence type="inferred from homology"/>
<protein>
    <recommendedName>
        <fullName evidence="3">L-threonylcarbamoyladenylate synthase</fullName>
        <ecNumber evidence="3">2.7.7.87</ecNumber>
    </recommendedName>
</protein>
<dbReference type="PANTHER" id="PTHR17490">
    <property type="entry name" value="SUA5"/>
    <property type="match status" value="1"/>
</dbReference>
<dbReference type="EMBL" id="AP018795">
    <property type="protein sequence ID" value="BBF64154.1"/>
    <property type="molecule type" value="Genomic_DNA"/>
</dbReference>
<dbReference type="KEGG" id="afj:AFERRID_03720"/>
<evidence type="ECO:0000256" key="3">
    <source>
        <dbReference type="ARBA" id="ARBA00012584"/>
    </source>
</evidence>
<dbReference type="HAMAP" id="MF_01852">
    <property type="entry name" value="TsaC"/>
    <property type="match status" value="1"/>
</dbReference>
<dbReference type="Pfam" id="PF01300">
    <property type="entry name" value="Sua5_yciO_yrdC"/>
    <property type="match status" value="1"/>
</dbReference>
<gene>
    <name evidence="11" type="ORF">AFERRID_03720</name>
</gene>
<dbReference type="PANTHER" id="PTHR17490:SF18">
    <property type="entry name" value="THREONYLCARBAMOYL-AMP SYNTHASE"/>
    <property type="match status" value="1"/>
</dbReference>
<dbReference type="GO" id="GO:0061710">
    <property type="term" value="F:L-threonylcarbamoyladenylate synthase"/>
    <property type="evidence" value="ECO:0007669"/>
    <property type="project" value="UniProtKB-EC"/>
</dbReference>
<organism evidence="11 12">
    <name type="scientific">Acidithiobacillus ferridurans</name>
    <dbReference type="NCBI Taxonomy" id="1232575"/>
    <lineage>
        <taxon>Bacteria</taxon>
        <taxon>Pseudomonadati</taxon>
        <taxon>Pseudomonadota</taxon>
        <taxon>Acidithiobacillia</taxon>
        <taxon>Acidithiobacillales</taxon>
        <taxon>Acidithiobacillaceae</taxon>
        <taxon>Acidithiobacillus</taxon>
    </lineage>
</organism>
<dbReference type="InterPro" id="IPR050156">
    <property type="entry name" value="TC-AMP_synthase_SUA5"/>
</dbReference>
<evidence type="ECO:0000256" key="6">
    <source>
        <dbReference type="ARBA" id="ARBA00022694"/>
    </source>
</evidence>
<comment type="similarity">
    <text evidence="2">Belongs to the SUA5 family.</text>
</comment>
<evidence type="ECO:0000256" key="5">
    <source>
        <dbReference type="ARBA" id="ARBA00022679"/>
    </source>
</evidence>
<keyword evidence="12" id="KW-1185">Reference proteome</keyword>
<keyword evidence="4" id="KW-0963">Cytoplasm</keyword>
<dbReference type="InterPro" id="IPR006070">
    <property type="entry name" value="Sua5-like_dom"/>
</dbReference>
<dbReference type="Proteomes" id="UP000280188">
    <property type="component" value="Chromosome"/>
</dbReference>
<dbReference type="RefSeq" id="WP_126604265.1">
    <property type="nucleotide sequence ID" value="NZ_AP018795.1"/>
</dbReference>
<dbReference type="Gene3D" id="3.90.870.10">
    <property type="entry name" value="DHBP synthase"/>
    <property type="match status" value="1"/>
</dbReference>
<keyword evidence="7" id="KW-0548">Nucleotidyltransferase</keyword>
<evidence type="ECO:0000313" key="11">
    <source>
        <dbReference type="EMBL" id="BBF64154.1"/>
    </source>
</evidence>
<keyword evidence="6" id="KW-0819">tRNA processing</keyword>
<dbReference type="SUPFAM" id="SSF55821">
    <property type="entry name" value="YrdC/RibB"/>
    <property type="match status" value="1"/>
</dbReference>
<evidence type="ECO:0000256" key="1">
    <source>
        <dbReference type="ARBA" id="ARBA00004496"/>
    </source>
</evidence>
<keyword evidence="9" id="KW-0067">ATP-binding</keyword>